<dbReference type="KEGG" id="ngr:NAEGRDRAFT_48033"/>
<dbReference type="RefSeq" id="XP_002678876.1">
    <property type="nucleotide sequence ID" value="XM_002678830.1"/>
</dbReference>
<dbReference type="OrthoDB" id="27483at2759"/>
<dbReference type="PANTHER" id="PTHR33099:SF7">
    <property type="entry name" value="MYND-TYPE DOMAIN-CONTAINING PROTEIN"/>
    <property type="match status" value="1"/>
</dbReference>
<dbReference type="GeneID" id="8859197"/>
<protein>
    <submittedName>
        <fullName evidence="2">Predicted protein</fullName>
    </submittedName>
</protein>
<gene>
    <name evidence="2" type="ORF">NAEGRDRAFT_48033</name>
</gene>
<sequence>MQFNNLLGNTTTPNITTINSGDGISSTIGSSTNDILSTSQLLNNLISHNSQGSSSTNTFNLITLKPMEFPLPNIMSESFESSFVFDNSHRPKPTSPIMFTIPYQRHSLILPDELVIGYSETTKEMADLLTSSETDVCVGEFSCGGEVENIPGLPGLQICVPSNESGATVELKHCSLPITNLNQAQDIISVASKAPYGKGELTLIDETVRKSWQLEPSQFIISNPKWNGFVGNIVENELRNGLGIPKHKRITHSLYKLLLYETDGHFDYHRDTEKESGMFATLVIHLPSVYSGGELIVKHSGNEKIYDFSKNSSYKVSYTGFFCDCEHKVNRVSSGYRLCLIYNVCYNGALDSIPSFNMRSKLEKSFINLSERWEKTEPPFIVWLLEHKYTMEGLSASNLKGKDQMLYTFLSELNQEHLLFHLFIGIFEKEVSGQLDGDHYDYYGDGDDCGSDSETEIEVRSDLICEPTVRYNLKNVKTTSGSSFSSLPSNMMLSNIIPYERLEDQHFANSRIEHTGNEGTNLDKWYRNGCIVIVSRRFATSLFNNYAHTQDVDYICQQLFMEATSLKPNALTQLLQFIPKCANKLSEDLMVRNIIQLRNYEVLKCYLDAHPSLSDFGWSAIVGIFPMNQLKDQFIEKFVQKAFQSTIQDRIDHVQFVINEFSKDVNGNVFIKEFFDKIFERLATQHLPNTYLHTILRYMIERQMPFTENAISAILKRADATVFQLLLPYCSLHNTLHLEDVLLSLLDNISCFTNCYGIFFENSSKVNKQLLQEKMQVCLPELTNKFYEQAMVIATYCENNFTNEECKYAYDILRNSIWMEFTSQPQLTSNMCISFIYMFCRECIPDNFNIIVSSILNRCDTFDRVESVLIPLLKWLETSNFRASLLNGSSLSLLITGALGIVSTHIQNIQQLPWSWKIEPLKSNCRNSGMFVGSSPCSTCESVRTYLLDPNRVTFEMRNTQGQRDHVISNIEKLCNPSFLDIRKEYRKITITKISSPQNELKKNLSHVQKVLKYLNSLQQQITLQQASLSTYQPPQLVLTNDYTENYSRVNNYLDNLLRGCNQITQETRKQIFTFFMGENRNCQEQYVIHSEELNDEIVTIYFCMDHVSRKWQKITKRSSSTCQQTLEQQPAQKKLKQ</sequence>
<evidence type="ECO:0000313" key="2">
    <source>
        <dbReference type="EMBL" id="EFC46132.1"/>
    </source>
</evidence>
<organism evidence="3">
    <name type="scientific">Naegleria gruberi</name>
    <name type="common">Amoeba</name>
    <dbReference type="NCBI Taxonomy" id="5762"/>
    <lineage>
        <taxon>Eukaryota</taxon>
        <taxon>Discoba</taxon>
        <taxon>Heterolobosea</taxon>
        <taxon>Tetramitia</taxon>
        <taxon>Eutetramitia</taxon>
        <taxon>Vahlkampfiidae</taxon>
        <taxon>Naegleria</taxon>
    </lineage>
</organism>
<keyword evidence="3" id="KW-1185">Reference proteome</keyword>
<evidence type="ECO:0000313" key="3">
    <source>
        <dbReference type="Proteomes" id="UP000006671"/>
    </source>
</evidence>
<accession>D2VAS9</accession>
<feature type="region of interest" description="Disordered" evidence="1">
    <location>
        <begin position="1"/>
        <end position="20"/>
    </location>
</feature>
<dbReference type="EMBL" id="GG738860">
    <property type="protein sequence ID" value="EFC46132.1"/>
    <property type="molecule type" value="Genomic_DNA"/>
</dbReference>
<reference evidence="2 3" key="1">
    <citation type="journal article" date="2010" name="Cell">
        <title>The genome of Naegleria gruberi illuminates early eukaryotic versatility.</title>
        <authorList>
            <person name="Fritz-Laylin L.K."/>
            <person name="Prochnik S.E."/>
            <person name="Ginger M.L."/>
            <person name="Dacks J.B."/>
            <person name="Carpenter M.L."/>
            <person name="Field M.C."/>
            <person name="Kuo A."/>
            <person name="Paredez A."/>
            <person name="Chapman J."/>
            <person name="Pham J."/>
            <person name="Shu S."/>
            <person name="Neupane R."/>
            <person name="Cipriano M."/>
            <person name="Mancuso J."/>
            <person name="Tu H."/>
            <person name="Salamov A."/>
            <person name="Lindquist E."/>
            <person name="Shapiro H."/>
            <person name="Lucas S."/>
            <person name="Grigoriev I.V."/>
            <person name="Cande W.Z."/>
            <person name="Fulton C."/>
            <person name="Rokhsar D.S."/>
            <person name="Dawson S.C."/>
        </authorList>
    </citation>
    <scope>NUCLEOTIDE SEQUENCE [LARGE SCALE GENOMIC DNA]</scope>
    <source>
        <strain evidence="2 3">NEG-M</strain>
    </source>
</reference>
<evidence type="ECO:0000256" key="1">
    <source>
        <dbReference type="SAM" id="MobiDB-lite"/>
    </source>
</evidence>
<dbReference type="Gene3D" id="2.60.120.620">
    <property type="entry name" value="q2cbj1_9rhob like domain"/>
    <property type="match status" value="1"/>
</dbReference>
<proteinExistence type="predicted"/>
<name>D2VAS9_NAEGR</name>
<dbReference type="Proteomes" id="UP000006671">
    <property type="component" value="Unassembled WGS sequence"/>
</dbReference>
<dbReference type="eggNOG" id="ENOG502S2NY">
    <property type="taxonomic scope" value="Eukaryota"/>
</dbReference>
<dbReference type="InParanoid" id="D2VAS9"/>
<dbReference type="AlphaFoldDB" id="D2VAS9"/>
<dbReference type="PANTHER" id="PTHR33099">
    <property type="entry name" value="FE2OG DIOXYGENASE DOMAIN-CONTAINING PROTEIN"/>
    <property type="match status" value="1"/>
</dbReference>
<dbReference type="VEuPathDB" id="AmoebaDB:NAEGRDRAFT_48033"/>